<keyword evidence="1" id="KW-0732">Signal</keyword>
<reference evidence="2 3" key="1">
    <citation type="submission" date="2020-06" db="EMBL/GenBank/DDBJ databases">
        <title>WGS assembly of Ceratodon purpureus strain R40.</title>
        <authorList>
            <person name="Carey S.B."/>
            <person name="Jenkins J."/>
            <person name="Shu S."/>
            <person name="Lovell J.T."/>
            <person name="Sreedasyam A."/>
            <person name="Maumus F."/>
            <person name="Tiley G.P."/>
            <person name="Fernandez-Pozo N."/>
            <person name="Barry K."/>
            <person name="Chen C."/>
            <person name="Wang M."/>
            <person name="Lipzen A."/>
            <person name="Daum C."/>
            <person name="Saski C.A."/>
            <person name="Payton A.C."/>
            <person name="Mcbreen J.C."/>
            <person name="Conrad R.E."/>
            <person name="Kollar L.M."/>
            <person name="Olsson S."/>
            <person name="Huttunen S."/>
            <person name="Landis J.B."/>
            <person name="Wickett N.J."/>
            <person name="Johnson M.G."/>
            <person name="Rensing S.A."/>
            <person name="Grimwood J."/>
            <person name="Schmutz J."/>
            <person name="Mcdaniel S.F."/>
        </authorList>
    </citation>
    <scope>NUCLEOTIDE SEQUENCE [LARGE SCALE GENOMIC DNA]</scope>
    <source>
        <strain evidence="2 3">R40</strain>
    </source>
</reference>
<dbReference type="Proteomes" id="UP000822688">
    <property type="component" value="Chromosome 6"/>
</dbReference>
<sequence>MLVGGALCCRIVMIALLKFSNCTTMVRKVYKCNVIHDLPRCNACERNMVIEALFYPVDISAFLVESFNFC</sequence>
<dbReference type="AlphaFoldDB" id="A0A8T0HJK8"/>
<keyword evidence="3" id="KW-1185">Reference proteome</keyword>
<proteinExistence type="predicted"/>
<comment type="caution">
    <text evidence="2">The sequence shown here is derived from an EMBL/GenBank/DDBJ whole genome shotgun (WGS) entry which is preliminary data.</text>
</comment>
<name>A0A8T0HJK8_CERPU</name>
<accession>A0A8T0HJK8</accession>
<organism evidence="2 3">
    <name type="scientific">Ceratodon purpureus</name>
    <name type="common">Fire moss</name>
    <name type="synonym">Dicranum purpureum</name>
    <dbReference type="NCBI Taxonomy" id="3225"/>
    <lineage>
        <taxon>Eukaryota</taxon>
        <taxon>Viridiplantae</taxon>
        <taxon>Streptophyta</taxon>
        <taxon>Embryophyta</taxon>
        <taxon>Bryophyta</taxon>
        <taxon>Bryophytina</taxon>
        <taxon>Bryopsida</taxon>
        <taxon>Dicranidae</taxon>
        <taxon>Pseudoditrichales</taxon>
        <taxon>Ditrichaceae</taxon>
        <taxon>Ceratodon</taxon>
    </lineage>
</organism>
<dbReference type="EMBL" id="CM026427">
    <property type="protein sequence ID" value="KAG0570972.1"/>
    <property type="molecule type" value="Genomic_DNA"/>
</dbReference>
<gene>
    <name evidence="2" type="ORF">KC19_6G201600</name>
</gene>
<evidence type="ECO:0000256" key="1">
    <source>
        <dbReference type="SAM" id="SignalP"/>
    </source>
</evidence>
<feature type="chain" id="PRO_5035722926" description="Secreted protein" evidence="1">
    <location>
        <begin position="23"/>
        <end position="70"/>
    </location>
</feature>
<evidence type="ECO:0000313" key="3">
    <source>
        <dbReference type="Proteomes" id="UP000822688"/>
    </source>
</evidence>
<evidence type="ECO:0008006" key="4">
    <source>
        <dbReference type="Google" id="ProtNLM"/>
    </source>
</evidence>
<evidence type="ECO:0000313" key="2">
    <source>
        <dbReference type="EMBL" id="KAG0570972.1"/>
    </source>
</evidence>
<protein>
    <recommendedName>
        <fullName evidence="4">Secreted protein</fullName>
    </recommendedName>
</protein>
<feature type="signal peptide" evidence="1">
    <location>
        <begin position="1"/>
        <end position="22"/>
    </location>
</feature>